<dbReference type="PATRIC" id="fig|261654.4.peg.4865"/>
<evidence type="ECO:0000256" key="2">
    <source>
        <dbReference type="ARBA" id="ARBA00022525"/>
    </source>
</evidence>
<dbReference type="Pfam" id="PF17210">
    <property type="entry name" value="SdrD_B"/>
    <property type="match status" value="1"/>
</dbReference>
<evidence type="ECO:0000256" key="4">
    <source>
        <dbReference type="SAM" id="SignalP"/>
    </source>
</evidence>
<keyword evidence="3 4" id="KW-0732">Signal</keyword>
<accession>A0A1A9A306</accession>
<dbReference type="EMBL" id="LT594323">
    <property type="protein sequence ID" value="SBT50510.1"/>
    <property type="molecule type" value="Genomic_DNA"/>
</dbReference>
<dbReference type="AlphaFoldDB" id="A0A1A9A306"/>
<dbReference type="OrthoDB" id="3169091at2"/>
<dbReference type="InterPro" id="IPR033764">
    <property type="entry name" value="Sdr_B"/>
</dbReference>
<dbReference type="Pfam" id="PF01345">
    <property type="entry name" value="DUF11"/>
    <property type="match status" value="1"/>
</dbReference>
<dbReference type="Proteomes" id="UP000199385">
    <property type="component" value="Chromosome I"/>
</dbReference>
<evidence type="ECO:0000313" key="7">
    <source>
        <dbReference type="EMBL" id="SBT50510.1"/>
    </source>
</evidence>
<feature type="domain" description="SD-repeat containing protein B" evidence="6">
    <location>
        <begin position="167"/>
        <end position="266"/>
    </location>
</feature>
<name>A0A1A9A306_9ACTN</name>
<feature type="signal peptide" evidence="4">
    <location>
        <begin position="1"/>
        <end position="28"/>
    </location>
</feature>
<comment type="subcellular location">
    <subcellularLocation>
        <location evidence="1">Secreted</location>
    </subcellularLocation>
</comment>
<reference evidence="8" key="1">
    <citation type="submission" date="2016-06" db="EMBL/GenBank/DDBJ databases">
        <authorList>
            <person name="Varghese N."/>
            <person name="Submissions Spin"/>
        </authorList>
    </citation>
    <scope>NUCLEOTIDE SEQUENCE [LARGE SCALE GENOMIC DNA]</scope>
    <source>
        <strain evidence="8">DSM 44815</strain>
    </source>
</reference>
<dbReference type="RefSeq" id="WP_091668329.1">
    <property type="nucleotide sequence ID" value="NZ_LT594323.1"/>
</dbReference>
<dbReference type="InterPro" id="IPR001434">
    <property type="entry name" value="OmcB-like_DUF11"/>
</dbReference>
<proteinExistence type="predicted"/>
<organism evidence="7 8">
    <name type="scientific">Micromonospora auratinigra</name>
    <dbReference type="NCBI Taxonomy" id="261654"/>
    <lineage>
        <taxon>Bacteria</taxon>
        <taxon>Bacillati</taxon>
        <taxon>Actinomycetota</taxon>
        <taxon>Actinomycetes</taxon>
        <taxon>Micromonosporales</taxon>
        <taxon>Micromonosporaceae</taxon>
        <taxon>Micromonospora</taxon>
    </lineage>
</organism>
<dbReference type="InterPro" id="IPR013783">
    <property type="entry name" value="Ig-like_fold"/>
</dbReference>
<evidence type="ECO:0000259" key="5">
    <source>
        <dbReference type="Pfam" id="PF01345"/>
    </source>
</evidence>
<feature type="domain" description="DUF11" evidence="5">
    <location>
        <begin position="41"/>
        <end position="156"/>
    </location>
</feature>
<keyword evidence="2" id="KW-0964">Secreted</keyword>
<evidence type="ECO:0000256" key="1">
    <source>
        <dbReference type="ARBA" id="ARBA00004613"/>
    </source>
</evidence>
<dbReference type="Gene3D" id="2.60.40.10">
    <property type="entry name" value="Immunoglobulins"/>
    <property type="match status" value="2"/>
</dbReference>
<dbReference type="GO" id="GO:0005975">
    <property type="term" value="P:carbohydrate metabolic process"/>
    <property type="evidence" value="ECO:0007669"/>
    <property type="project" value="UniProtKB-ARBA"/>
</dbReference>
<keyword evidence="8" id="KW-1185">Reference proteome</keyword>
<evidence type="ECO:0000313" key="8">
    <source>
        <dbReference type="Proteomes" id="UP000199385"/>
    </source>
</evidence>
<dbReference type="STRING" id="261654.GA0070611_4798"/>
<evidence type="ECO:0000256" key="3">
    <source>
        <dbReference type="ARBA" id="ARBA00022729"/>
    </source>
</evidence>
<feature type="chain" id="PRO_5008383157" evidence="4">
    <location>
        <begin position="29"/>
        <end position="287"/>
    </location>
</feature>
<dbReference type="GO" id="GO:0005576">
    <property type="term" value="C:extracellular region"/>
    <property type="evidence" value="ECO:0007669"/>
    <property type="project" value="UniProtKB-SubCell"/>
</dbReference>
<gene>
    <name evidence="7" type="ORF">GA0070611_4798</name>
</gene>
<sequence length="287" mass="29521">MRPNFVSRTLAALALVGGTVALPADAVAAGRTQPDLLVDSMTTDVLNPAEGETFAAQIDVRNWGNGDSGPVTVTVSIPAGLRTDTPYAGSGWNCTVTGATSYSCAYPQLLAGQRTRLTVPFVVAGATPGTTVPITATIAPDRRESNTGNNTGSVTVAISGTCVVRGTVWQDLDRDGQRDADEPAAGPDTVLQVILNARQGQAVGGGYATVAADGTWSVTARTELLYDVRIEVTGQYGRTVADVGDDATDSDLVTVYQTSPTVLLGSAEFIAHDGGEYVVDGGLVTQG</sequence>
<evidence type="ECO:0000259" key="6">
    <source>
        <dbReference type="Pfam" id="PF17210"/>
    </source>
</evidence>
<protein>
    <submittedName>
        <fullName evidence="7">CARDB protein</fullName>
    </submittedName>
</protein>